<dbReference type="PANTHER" id="PTHR43166">
    <property type="entry name" value="AMINO ACID IMPORT ATP-BINDING PROTEIN"/>
    <property type="match status" value="1"/>
</dbReference>
<evidence type="ECO:0000256" key="1">
    <source>
        <dbReference type="ARBA" id="ARBA00005417"/>
    </source>
</evidence>
<feature type="domain" description="ABC transporter" evidence="9">
    <location>
        <begin position="2"/>
        <end position="241"/>
    </location>
</feature>
<organism evidence="10 11">
    <name type="scientific">Paenibacillus oryzae</name>
    <dbReference type="NCBI Taxonomy" id="1844972"/>
    <lineage>
        <taxon>Bacteria</taxon>
        <taxon>Bacillati</taxon>
        <taxon>Bacillota</taxon>
        <taxon>Bacilli</taxon>
        <taxon>Bacillales</taxon>
        <taxon>Paenibacillaceae</taxon>
        <taxon>Paenibacillus</taxon>
    </lineage>
</organism>
<keyword evidence="3" id="KW-1003">Cell membrane</keyword>
<keyword evidence="11" id="KW-1185">Reference proteome</keyword>
<gene>
    <name evidence="10" type="ORF">A7K91_23765</name>
</gene>
<comment type="similarity">
    <text evidence="1">Belongs to the ABC transporter superfamily.</text>
</comment>
<dbReference type="FunFam" id="3.40.50.300:FF:000056">
    <property type="entry name" value="Cell division ATP-binding protein FtsE"/>
    <property type="match status" value="1"/>
</dbReference>
<dbReference type="GO" id="GO:0006865">
    <property type="term" value="P:amino acid transport"/>
    <property type="evidence" value="ECO:0007669"/>
    <property type="project" value="UniProtKB-KW"/>
</dbReference>
<dbReference type="GO" id="GO:0005524">
    <property type="term" value="F:ATP binding"/>
    <property type="evidence" value="ECO:0007669"/>
    <property type="project" value="UniProtKB-KW"/>
</dbReference>
<evidence type="ECO:0000313" key="11">
    <source>
        <dbReference type="Proteomes" id="UP000092024"/>
    </source>
</evidence>
<evidence type="ECO:0000256" key="8">
    <source>
        <dbReference type="ARBA" id="ARBA00023136"/>
    </source>
</evidence>
<dbReference type="PROSITE" id="PS00211">
    <property type="entry name" value="ABC_TRANSPORTER_1"/>
    <property type="match status" value="1"/>
</dbReference>
<evidence type="ECO:0000256" key="4">
    <source>
        <dbReference type="ARBA" id="ARBA00022741"/>
    </source>
</evidence>
<keyword evidence="7" id="KW-0029">Amino-acid transport</keyword>
<name>A0A1A5YBZ3_9BACL</name>
<dbReference type="PANTHER" id="PTHR43166:SF30">
    <property type="entry name" value="METHIONINE IMPORT ATP-BINDING PROTEIN METN"/>
    <property type="match status" value="1"/>
</dbReference>
<reference evidence="10 11" key="1">
    <citation type="submission" date="2016-05" db="EMBL/GenBank/DDBJ databases">
        <title>Paenibacillus oryzae. sp. nov., isolated from the rice root.</title>
        <authorList>
            <person name="Zhang J."/>
            <person name="Zhang X."/>
        </authorList>
    </citation>
    <scope>NUCLEOTIDE SEQUENCE [LARGE SCALE GENOMIC DNA]</scope>
    <source>
        <strain evidence="10 11">1DrF-4</strain>
    </source>
</reference>
<dbReference type="SUPFAM" id="SSF52540">
    <property type="entry name" value="P-loop containing nucleoside triphosphate hydrolases"/>
    <property type="match status" value="1"/>
</dbReference>
<dbReference type="InterPro" id="IPR017871">
    <property type="entry name" value="ABC_transporter-like_CS"/>
</dbReference>
<dbReference type="PROSITE" id="PS50893">
    <property type="entry name" value="ABC_TRANSPORTER_2"/>
    <property type="match status" value="1"/>
</dbReference>
<dbReference type="GO" id="GO:0005886">
    <property type="term" value="C:plasma membrane"/>
    <property type="evidence" value="ECO:0007669"/>
    <property type="project" value="UniProtKB-ARBA"/>
</dbReference>
<keyword evidence="2" id="KW-0813">Transport</keyword>
<keyword evidence="4" id="KW-0547">Nucleotide-binding</keyword>
<dbReference type="InterPro" id="IPR003439">
    <property type="entry name" value="ABC_transporter-like_ATP-bd"/>
</dbReference>
<dbReference type="EMBL" id="LYPA01000075">
    <property type="protein sequence ID" value="OBR63121.1"/>
    <property type="molecule type" value="Genomic_DNA"/>
</dbReference>
<proteinExistence type="inferred from homology"/>
<dbReference type="Gene3D" id="3.40.50.300">
    <property type="entry name" value="P-loop containing nucleotide triphosphate hydrolases"/>
    <property type="match status" value="1"/>
</dbReference>
<evidence type="ECO:0000256" key="6">
    <source>
        <dbReference type="ARBA" id="ARBA00022967"/>
    </source>
</evidence>
<sequence length="262" mass="29106">MLELQNILKSFTGADGRHDVVNNVSLSVGKGDIYGIIGASGAGKSTLLRTINLLERPDSGEVWLEGVDLTKLGKRELRLARGQIGMIFQHFHLIENRTVYDNISFPLEIAGVPKKERRERILESLAIVDLQDKVLVYPAKLSGGQKQRIAIARALVARPKLLLCDEPTSALDPDTTGQILRFLQDINRKLHITIVIVSHEMEVVGSICSKVSLMERGVIAETLDLAERKQHEPKSQIAKLLFNHGQEAKEVDYAYGLLRAND</sequence>
<dbReference type="RefSeq" id="WP_068686698.1">
    <property type="nucleotide sequence ID" value="NZ_LYPA01000075.1"/>
</dbReference>
<dbReference type="Pfam" id="PF00005">
    <property type="entry name" value="ABC_tran"/>
    <property type="match status" value="1"/>
</dbReference>
<keyword evidence="6" id="KW-1278">Translocase</keyword>
<dbReference type="Proteomes" id="UP000092024">
    <property type="component" value="Unassembled WGS sequence"/>
</dbReference>
<evidence type="ECO:0000259" key="9">
    <source>
        <dbReference type="PROSITE" id="PS50893"/>
    </source>
</evidence>
<evidence type="ECO:0000256" key="7">
    <source>
        <dbReference type="ARBA" id="ARBA00022970"/>
    </source>
</evidence>
<dbReference type="STRING" id="1844972.A7K91_23765"/>
<dbReference type="GO" id="GO:0016887">
    <property type="term" value="F:ATP hydrolysis activity"/>
    <property type="evidence" value="ECO:0007669"/>
    <property type="project" value="InterPro"/>
</dbReference>
<accession>A0A1A5YBZ3</accession>
<evidence type="ECO:0000313" key="10">
    <source>
        <dbReference type="EMBL" id="OBR63121.1"/>
    </source>
</evidence>
<evidence type="ECO:0000256" key="3">
    <source>
        <dbReference type="ARBA" id="ARBA00022475"/>
    </source>
</evidence>
<dbReference type="InterPro" id="IPR003593">
    <property type="entry name" value="AAA+_ATPase"/>
</dbReference>
<dbReference type="OrthoDB" id="9802264at2"/>
<dbReference type="InterPro" id="IPR050086">
    <property type="entry name" value="MetN_ABC_transporter-like"/>
</dbReference>
<dbReference type="SMART" id="SM00382">
    <property type="entry name" value="AAA"/>
    <property type="match status" value="1"/>
</dbReference>
<keyword evidence="5" id="KW-0067">ATP-binding</keyword>
<evidence type="ECO:0000256" key="5">
    <source>
        <dbReference type="ARBA" id="ARBA00022840"/>
    </source>
</evidence>
<keyword evidence="8" id="KW-0472">Membrane</keyword>
<evidence type="ECO:0000256" key="2">
    <source>
        <dbReference type="ARBA" id="ARBA00022448"/>
    </source>
</evidence>
<dbReference type="AlphaFoldDB" id="A0A1A5YBZ3"/>
<comment type="caution">
    <text evidence="10">The sequence shown here is derived from an EMBL/GenBank/DDBJ whole genome shotgun (WGS) entry which is preliminary data.</text>
</comment>
<dbReference type="InterPro" id="IPR027417">
    <property type="entry name" value="P-loop_NTPase"/>
</dbReference>
<protein>
    <recommendedName>
        <fullName evidence="9">ABC transporter domain-containing protein</fullName>
    </recommendedName>
</protein>